<dbReference type="GeneTree" id="ENSGT00940000161110"/>
<feature type="domain" description="Sushi" evidence="9">
    <location>
        <begin position="144"/>
        <end position="204"/>
    </location>
</feature>
<protein>
    <recommendedName>
        <fullName evidence="9">Sushi domain-containing protein</fullName>
    </recommendedName>
</protein>
<feature type="region of interest" description="Disordered" evidence="6">
    <location>
        <begin position="320"/>
        <end position="360"/>
    </location>
</feature>
<dbReference type="Pfam" id="PF00084">
    <property type="entry name" value="Sushi"/>
    <property type="match status" value="5"/>
</dbReference>
<accession>A0A7N6A2I6</accession>
<dbReference type="PANTHER" id="PTHR45656">
    <property type="entry name" value="PROTEIN CBR-CLEC-78"/>
    <property type="match status" value="1"/>
</dbReference>
<dbReference type="CDD" id="cd00033">
    <property type="entry name" value="CCP"/>
    <property type="match status" value="5"/>
</dbReference>
<evidence type="ECO:0000313" key="11">
    <source>
        <dbReference type="Proteomes" id="UP000265040"/>
    </source>
</evidence>
<reference evidence="10" key="2">
    <citation type="submission" date="2025-08" db="UniProtKB">
        <authorList>
            <consortium name="Ensembl"/>
        </authorList>
    </citation>
    <scope>IDENTIFICATION</scope>
</reference>
<dbReference type="FunFam" id="2.10.70.10:FF:000014">
    <property type="entry name" value="Membrane cofactor protein"/>
    <property type="match status" value="2"/>
</dbReference>
<dbReference type="Proteomes" id="UP000265040">
    <property type="component" value="Chromosome 7"/>
</dbReference>
<dbReference type="STRING" id="64144.ENSATEP00000035229"/>
<reference evidence="10" key="1">
    <citation type="submission" date="2021-04" db="EMBL/GenBank/DDBJ databases">
        <authorList>
            <consortium name="Wellcome Sanger Institute Data Sharing"/>
        </authorList>
    </citation>
    <scope>NUCLEOTIDE SEQUENCE [LARGE SCALE GENOMIC DNA]</scope>
</reference>
<proteinExistence type="predicted"/>
<evidence type="ECO:0000256" key="6">
    <source>
        <dbReference type="SAM" id="MobiDB-lite"/>
    </source>
</evidence>
<keyword evidence="3" id="KW-0677">Repeat</keyword>
<evidence type="ECO:0000256" key="8">
    <source>
        <dbReference type="SAM" id="SignalP"/>
    </source>
</evidence>
<evidence type="ECO:0000256" key="4">
    <source>
        <dbReference type="ARBA" id="ARBA00023157"/>
    </source>
</evidence>
<keyword evidence="2 8" id="KW-0732">Signal</keyword>
<keyword evidence="7" id="KW-0812">Transmembrane</keyword>
<sequence>MGVAYFLLLCCLLAITAQVITAQGCSRPVPGDHMSLSDSDILLQTFPDGQKVSFTCDPGYISGGGSPTITCTAGSWSSVKLKCEKKSCGSAGDVTNGHIDYPVGTDFGDKAVITCDTGYMLVGKSEIYCGVQGWSGRLPVCEVVKCDPPPEIVNGAFSPVKEEYSYRDVVQYSCKKDYTLSGSTSTSCSEDGTFKPLNPPTCVMVQCENPDVVNGKWIDGARPPYGISSTVKLACESGYTMKGEQSQTCDINSKWSPGLPTCEPVKCPKPPMIVNGAFSPNNEEYSYKDVVQYSCNKDYTLSGSRSRTCSEDRTFTPDPPTCVRLPTTTTTTNITTTTTTPTTTSKKPTGDGDSDSTPNGGHRTAVIVGVILGGILVVALCCCGCWYFEVGPFPKRKTQGPRTRSSGKKEKTEVAEQVALSERR</sequence>
<evidence type="ECO:0000256" key="7">
    <source>
        <dbReference type="SAM" id="Phobius"/>
    </source>
</evidence>
<feature type="region of interest" description="Disordered" evidence="6">
    <location>
        <begin position="396"/>
        <end position="424"/>
    </location>
</feature>
<dbReference type="AlphaFoldDB" id="A0A7N6A2I6"/>
<feature type="domain" description="Sushi" evidence="9">
    <location>
        <begin position="205"/>
        <end position="264"/>
    </location>
</feature>
<reference evidence="10" key="3">
    <citation type="submission" date="2025-09" db="UniProtKB">
        <authorList>
            <consortium name="Ensembl"/>
        </authorList>
    </citation>
    <scope>IDENTIFICATION</scope>
</reference>
<feature type="chain" id="PRO_5043512473" description="Sushi domain-containing protein" evidence="8">
    <location>
        <begin position="23"/>
        <end position="424"/>
    </location>
</feature>
<name>A0A7N6A2I6_ANATE</name>
<evidence type="ECO:0000313" key="10">
    <source>
        <dbReference type="Ensembl" id="ENSATEP00000042686.2"/>
    </source>
</evidence>
<evidence type="ECO:0000256" key="1">
    <source>
        <dbReference type="ARBA" id="ARBA00022659"/>
    </source>
</evidence>
<dbReference type="SMART" id="SM00032">
    <property type="entry name" value="CCP"/>
    <property type="match status" value="5"/>
</dbReference>
<dbReference type="PROSITE" id="PS50923">
    <property type="entry name" value="SUSHI"/>
    <property type="match status" value="5"/>
</dbReference>
<evidence type="ECO:0000256" key="2">
    <source>
        <dbReference type="ARBA" id="ARBA00022729"/>
    </source>
</evidence>
<feature type="transmembrane region" description="Helical" evidence="7">
    <location>
        <begin position="365"/>
        <end position="388"/>
    </location>
</feature>
<organism evidence="10 11">
    <name type="scientific">Anabas testudineus</name>
    <name type="common">Climbing perch</name>
    <name type="synonym">Anthias testudineus</name>
    <dbReference type="NCBI Taxonomy" id="64144"/>
    <lineage>
        <taxon>Eukaryota</taxon>
        <taxon>Metazoa</taxon>
        <taxon>Chordata</taxon>
        <taxon>Craniata</taxon>
        <taxon>Vertebrata</taxon>
        <taxon>Euteleostomi</taxon>
        <taxon>Actinopterygii</taxon>
        <taxon>Neopterygii</taxon>
        <taxon>Teleostei</taxon>
        <taxon>Neoteleostei</taxon>
        <taxon>Acanthomorphata</taxon>
        <taxon>Anabantaria</taxon>
        <taxon>Anabantiformes</taxon>
        <taxon>Anabantoidei</taxon>
        <taxon>Anabantidae</taxon>
        <taxon>Anabas</taxon>
    </lineage>
</organism>
<feature type="domain" description="Sushi" evidence="9">
    <location>
        <begin position="86"/>
        <end position="143"/>
    </location>
</feature>
<evidence type="ECO:0000256" key="3">
    <source>
        <dbReference type="ARBA" id="ARBA00022737"/>
    </source>
</evidence>
<evidence type="ECO:0000256" key="5">
    <source>
        <dbReference type="PROSITE-ProRule" id="PRU00302"/>
    </source>
</evidence>
<keyword evidence="7" id="KW-1133">Transmembrane helix</keyword>
<keyword evidence="11" id="KW-1185">Reference proteome</keyword>
<feature type="disulfide bond" evidence="5">
    <location>
        <begin position="56"/>
        <end position="83"/>
    </location>
</feature>
<dbReference type="Gene3D" id="2.10.70.10">
    <property type="entry name" value="Complement Module, domain 1"/>
    <property type="match status" value="5"/>
</dbReference>
<feature type="compositionally biased region" description="Low complexity" evidence="6">
    <location>
        <begin position="327"/>
        <end position="344"/>
    </location>
</feature>
<feature type="disulfide bond" evidence="5">
    <location>
        <begin position="295"/>
        <end position="322"/>
    </location>
</feature>
<dbReference type="Ensembl" id="ENSATET00000039740.2">
    <property type="protein sequence ID" value="ENSATEP00000042686.2"/>
    <property type="gene ID" value="ENSATEG00000033377.1"/>
</dbReference>
<comment type="caution">
    <text evidence="5">Lacks conserved residue(s) required for the propagation of feature annotation.</text>
</comment>
<feature type="domain" description="Sushi" evidence="9">
    <location>
        <begin position="265"/>
        <end position="324"/>
    </location>
</feature>
<dbReference type="InterPro" id="IPR051277">
    <property type="entry name" value="SEZ6_CSMD_C4BPB_Regulators"/>
</dbReference>
<keyword evidence="1 5" id="KW-0768">Sushi</keyword>
<dbReference type="InterPro" id="IPR000436">
    <property type="entry name" value="Sushi_SCR_CCP_dom"/>
</dbReference>
<keyword evidence="4 5" id="KW-1015">Disulfide bond</keyword>
<feature type="disulfide bond" evidence="5">
    <location>
        <begin position="235"/>
        <end position="262"/>
    </location>
</feature>
<feature type="domain" description="Sushi" evidence="9">
    <location>
        <begin position="23"/>
        <end position="85"/>
    </location>
</feature>
<dbReference type="InterPro" id="IPR035976">
    <property type="entry name" value="Sushi/SCR/CCP_sf"/>
</dbReference>
<feature type="signal peptide" evidence="8">
    <location>
        <begin position="1"/>
        <end position="22"/>
    </location>
</feature>
<dbReference type="PANTHER" id="PTHR45656:SF4">
    <property type="entry name" value="PROTEIN CBR-CLEC-78"/>
    <property type="match status" value="1"/>
</dbReference>
<dbReference type="SUPFAM" id="SSF57535">
    <property type="entry name" value="Complement control module/SCR domain"/>
    <property type="match status" value="5"/>
</dbReference>
<keyword evidence="7" id="KW-0472">Membrane</keyword>
<evidence type="ECO:0000259" key="9">
    <source>
        <dbReference type="PROSITE" id="PS50923"/>
    </source>
</evidence>